<feature type="region of interest" description="Disordered" evidence="4">
    <location>
        <begin position="495"/>
        <end position="547"/>
    </location>
</feature>
<keyword evidence="9" id="KW-1185">Reference proteome</keyword>
<dbReference type="InterPro" id="IPR004089">
    <property type="entry name" value="MCPsignal_dom"/>
</dbReference>
<comment type="similarity">
    <text evidence="2">Belongs to the methyl-accepting chemotaxis (MCP) protein family.</text>
</comment>
<evidence type="ECO:0000256" key="4">
    <source>
        <dbReference type="SAM" id="MobiDB-lite"/>
    </source>
</evidence>
<keyword evidence="6" id="KW-0732">Signal</keyword>
<evidence type="ECO:0000256" key="6">
    <source>
        <dbReference type="SAM" id="SignalP"/>
    </source>
</evidence>
<evidence type="ECO:0000256" key="5">
    <source>
        <dbReference type="SAM" id="Phobius"/>
    </source>
</evidence>
<dbReference type="PANTHER" id="PTHR43531:SF14">
    <property type="entry name" value="METHYL-ACCEPTING CHEMOTAXIS PROTEIN I-RELATED"/>
    <property type="match status" value="1"/>
</dbReference>
<dbReference type="KEGG" id="pfer:IRI77_33195"/>
<feature type="signal peptide" evidence="6">
    <location>
        <begin position="1"/>
        <end position="32"/>
    </location>
</feature>
<dbReference type="SUPFAM" id="SSF58104">
    <property type="entry name" value="Methyl-accepting chemotaxis protein (MCP) signaling domain"/>
    <property type="match status" value="1"/>
</dbReference>
<dbReference type="SMART" id="SM00283">
    <property type="entry name" value="MA"/>
    <property type="match status" value="1"/>
</dbReference>
<dbReference type="Pfam" id="PF00015">
    <property type="entry name" value="MCPsignal"/>
    <property type="match status" value="1"/>
</dbReference>
<evidence type="ECO:0000256" key="2">
    <source>
        <dbReference type="ARBA" id="ARBA00029447"/>
    </source>
</evidence>
<keyword evidence="5" id="KW-0472">Membrane</keyword>
<dbReference type="InterPro" id="IPR051310">
    <property type="entry name" value="MCP_chemotaxis"/>
</dbReference>
<feature type="compositionally biased region" description="Low complexity" evidence="4">
    <location>
        <begin position="447"/>
        <end position="459"/>
    </location>
</feature>
<evidence type="ECO:0000313" key="9">
    <source>
        <dbReference type="Proteomes" id="UP000593892"/>
    </source>
</evidence>
<dbReference type="Pfam" id="PF12729">
    <property type="entry name" value="4HB_MCP_1"/>
    <property type="match status" value="1"/>
</dbReference>
<feature type="compositionally biased region" description="Basic and acidic residues" evidence="4">
    <location>
        <begin position="517"/>
        <end position="527"/>
    </location>
</feature>
<feature type="compositionally biased region" description="Low complexity" evidence="4">
    <location>
        <begin position="256"/>
        <end position="268"/>
    </location>
</feature>
<feature type="region of interest" description="Disordered" evidence="4">
    <location>
        <begin position="443"/>
        <end position="462"/>
    </location>
</feature>
<dbReference type="GO" id="GO:0006935">
    <property type="term" value="P:chemotaxis"/>
    <property type="evidence" value="ECO:0007669"/>
    <property type="project" value="InterPro"/>
</dbReference>
<feature type="region of interest" description="Disordered" evidence="4">
    <location>
        <begin position="256"/>
        <end position="287"/>
    </location>
</feature>
<dbReference type="Gene3D" id="1.10.287.950">
    <property type="entry name" value="Methyl-accepting chemotaxis protein"/>
    <property type="match status" value="1"/>
</dbReference>
<dbReference type="InterPro" id="IPR004090">
    <property type="entry name" value="Chemotax_Me-accpt_rcpt"/>
</dbReference>
<dbReference type="GO" id="GO:0004888">
    <property type="term" value="F:transmembrane signaling receptor activity"/>
    <property type="evidence" value="ECO:0007669"/>
    <property type="project" value="InterPro"/>
</dbReference>
<feature type="transmembrane region" description="Helical" evidence="5">
    <location>
        <begin position="195"/>
        <end position="215"/>
    </location>
</feature>
<dbReference type="GO" id="GO:0005886">
    <property type="term" value="C:plasma membrane"/>
    <property type="evidence" value="ECO:0007669"/>
    <property type="project" value="TreeGrafter"/>
</dbReference>
<evidence type="ECO:0000313" key="8">
    <source>
        <dbReference type="EMBL" id="QOY87558.1"/>
    </source>
</evidence>
<evidence type="ECO:0000256" key="1">
    <source>
        <dbReference type="ARBA" id="ARBA00022481"/>
    </source>
</evidence>
<keyword evidence="5" id="KW-0812">Transmembrane</keyword>
<evidence type="ECO:0000259" key="7">
    <source>
        <dbReference type="PROSITE" id="PS50111"/>
    </source>
</evidence>
<protein>
    <submittedName>
        <fullName evidence="8">MCP four helix bundle domain-containing protein</fullName>
    </submittedName>
</protein>
<evidence type="ECO:0000256" key="3">
    <source>
        <dbReference type="PROSITE-ProRule" id="PRU00284"/>
    </source>
</evidence>
<dbReference type="PRINTS" id="PR00260">
    <property type="entry name" value="CHEMTRNSDUCR"/>
</dbReference>
<dbReference type="GO" id="GO:0007165">
    <property type="term" value="P:signal transduction"/>
    <property type="evidence" value="ECO:0007669"/>
    <property type="project" value="UniProtKB-KW"/>
</dbReference>
<feature type="compositionally biased region" description="Polar residues" evidence="4">
    <location>
        <begin position="275"/>
        <end position="284"/>
    </location>
</feature>
<gene>
    <name evidence="8" type="ORF">IRI77_33195</name>
</gene>
<dbReference type="PANTHER" id="PTHR43531">
    <property type="entry name" value="PROTEIN ICFG"/>
    <property type="match status" value="1"/>
</dbReference>
<proteinExistence type="inferred from homology"/>
<keyword evidence="3" id="KW-0807">Transducer</keyword>
<dbReference type="PROSITE" id="PS50111">
    <property type="entry name" value="CHEMOTAXIS_TRANSDUC_2"/>
    <property type="match status" value="1"/>
</dbReference>
<dbReference type="RefSeq" id="WP_194449225.1">
    <property type="nucleotide sequence ID" value="NZ_CP063849.1"/>
</dbReference>
<accession>A0A7S7NPT0</accession>
<dbReference type="AlphaFoldDB" id="A0A7S7NPT0"/>
<dbReference type="InterPro" id="IPR024478">
    <property type="entry name" value="HlyB_4HB_MCP"/>
</dbReference>
<reference evidence="8 9" key="1">
    <citation type="submission" date="2020-10" db="EMBL/GenBank/DDBJ databases">
        <title>Complete genome sequence of Paludibaculum fermentans P105T, a facultatively anaerobic acidobacterium capable of dissimilatory Fe(III) reduction.</title>
        <authorList>
            <person name="Dedysh S.N."/>
            <person name="Beletsky A.V."/>
            <person name="Kulichevskaya I.S."/>
            <person name="Mardanov A.V."/>
            <person name="Ravin N.V."/>
        </authorList>
    </citation>
    <scope>NUCLEOTIDE SEQUENCE [LARGE SCALE GENOMIC DNA]</scope>
    <source>
        <strain evidence="8 9">P105</strain>
    </source>
</reference>
<dbReference type="EMBL" id="CP063849">
    <property type="protein sequence ID" value="QOY87558.1"/>
    <property type="molecule type" value="Genomic_DNA"/>
</dbReference>
<organism evidence="8 9">
    <name type="scientific">Paludibaculum fermentans</name>
    <dbReference type="NCBI Taxonomy" id="1473598"/>
    <lineage>
        <taxon>Bacteria</taxon>
        <taxon>Pseudomonadati</taxon>
        <taxon>Acidobacteriota</taxon>
        <taxon>Terriglobia</taxon>
        <taxon>Bryobacterales</taxon>
        <taxon>Bryobacteraceae</taxon>
        <taxon>Paludibaculum</taxon>
    </lineage>
</organism>
<feature type="chain" id="PRO_5032918567" evidence="6">
    <location>
        <begin position="33"/>
        <end position="547"/>
    </location>
</feature>
<sequence length="547" mass="58363">MRSRVSQMTVGRKLFLSFAAALVLSFAVSALALQSNRVLEASVKKVVNVNARKVYLATDIKSIQSDMVGAERGILARAFMKDKATMARYNQEYAESVAAANKDIAEFIPLIETAEARQMIREIKSAVEEAAGLHTELYREASSDRTEAAADILKEKAMPLLLNIGRICLQLERQQTALMAKVAAETEDSVSRDRWITIILTALSLVVGGIVVVVVRQINSALRRAVSELSEGAEQVASAASQVACSSQSLAHGASEQAAALEETSASTEEIHSMASKNSENSRSAAELVTHSQEKFAQTNQSLDQSVAAMGEINAQSDKIAKIIKVIDEIAFQTNILALNAAVEAARAGEAGMGFAVVADEVRNLAQRCAQAAKDTSALIEESIARSNHGKVRVDQVASAIRAITEEAVRVKALVDEVNLGSQEQARGIEQIGKAIAQMNQVTQSTASSAEESASSAEELNAQSDTLKDIVERLTAMVGGGAAAHGQYDQTQRVGIRGSASRQHGESHSSLGPLHAAVDRPAGERRMPMPLGASDLSEALSREDRFK</sequence>
<keyword evidence="5" id="KW-1133">Transmembrane helix</keyword>
<keyword evidence="1" id="KW-0488">Methylation</keyword>
<dbReference type="Proteomes" id="UP000593892">
    <property type="component" value="Chromosome"/>
</dbReference>
<feature type="domain" description="Methyl-accepting transducer" evidence="7">
    <location>
        <begin position="232"/>
        <end position="461"/>
    </location>
</feature>
<name>A0A7S7NPT0_PALFE</name>